<dbReference type="Proteomes" id="UP000327044">
    <property type="component" value="Unassembled WGS sequence"/>
</dbReference>
<evidence type="ECO:0000313" key="3">
    <source>
        <dbReference type="Proteomes" id="UP000327044"/>
    </source>
</evidence>
<sequence length="297" mass="34723">MLFLIYVNDMVEYLGKYGILFMYADDTTIIVSASTQEETISKLETALSLFMKWCFYNKLKVNINKTACIGFSYGTRNPQTISIQTDDGQIINLVEKATFLGTVIDSKLTFSDHIDLVCIKLKKLHYLFLNLTNYLDKNALLSVYYAKVYSAFSYNIIVWGQSTEACRVFTLQKRVIRRIYNLKFNESCRDTFRNNRLLTFVSVYLLKILVYIHKHRLVLKRNRDNHEYSTRSGDNLYLPKCHHSKFKKSVQYAGCYLYNVLSPDIKNITNTNTFKNVLKDLLIVKCCYTIQEYLNVI</sequence>
<dbReference type="InterPro" id="IPR000477">
    <property type="entry name" value="RT_dom"/>
</dbReference>
<proteinExistence type="predicted"/>
<organism evidence="2 3">
    <name type="scientific">Photinus pyralis</name>
    <name type="common">Common eastern firefly</name>
    <name type="synonym">Lampyris pyralis</name>
    <dbReference type="NCBI Taxonomy" id="7054"/>
    <lineage>
        <taxon>Eukaryota</taxon>
        <taxon>Metazoa</taxon>
        <taxon>Ecdysozoa</taxon>
        <taxon>Arthropoda</taxon>
        <taxon>Hexapoda</taxon>
        <taxon>Insecta</taxon>
        <taxon>Pterygota</taxon>
        <taxon>Neoptera</taxon>
        <taxon>Endopterygota</taxon>
        <taxon>Coleoptera</taxon>
        <taxon>Polyphaga</taxon>
        <taxon>Elateriformia</taxon>
        <taxon>Elateroidea</taxon>
        <taxon>Lampyridae</taxon>
        <taxon>Lampyrinae</taxon>
        <taxon>Photinus</taxon>
    </lineage>
</organism>
<dbReference type="EMBL" id="VVIM01000001">
    <property type="protein sequence ID" value="KAB0805295.1"/>
    <property type="molecule type" value="Genomic_DNA"/>
</dbReference>
<dbReference type="InParanoid" id="A0A5N4B6S3"/>
<evidence type="ECO:0000259" key="1">
    <source>
        <dbReference type="PROSITE" id="PS50878"/>
    </source>
</evidence>
<reference evidence="2 3" key="1">
    <citation type="journal article" date="2018" name="Elife">
        <title>Firefly genomes illuminate parallel origins of bioluminescence in beetles.</title>
        <authorList>
            <person name="Fallon T.R."/>
            <person name="Lower S.E."/>
            <person name="Chang C.H."/>
            <person name="Bessho-Uehara M."/>
            <person name="Martin G.J."/>
            <person name="Bewick A.J."/>
            <person name="Behringer M."/>
            <person name="Debat H.J."/>
            <person name="Wong I."/>
            <person name="Day J.C."/>
            <person name="Suvorov A."/>
            <person name="Silva C.J."/>
            <person name="Stanger-Hall K.F."/>
            <person name="Hall D.W."/>
            <person name="Schmitz R.J."/>
            <person name="Nelson D.R."/>
            <person name="Lewis S.M."/>
            <person name="Shigenobu S."/>
            <person name="Bybee S.M."/>
            <person name="Larracuente A.M."/>
            <person name="Oba Y."/>
            <person name="Weng J.K."/>
        </authorList>
    </citation>
    <scope>NUCLEOTIDE SEQUENCE [LARGE SCALE GENOMIC DNA]</scope>
    <source>
        <strain evidence="2">1611_PpyrPB1</strain>
        <tissue evidence="2">Whole body</tissue>
    </source>
</reference>
<comment type="caution">
    <text evidence="2">The sequence shown here is derived from an EMBL/GenBank/DDBJ whole genome shotgun (WGS) entry which is preliminary data.</text>
</comment>
<dbReference type="PANTHER" id="PTHR33332">
    <property type="entry name" value="REVERSE TRANSCRIPTASE DOMAIN-CONTAINING PROTEIN"/>
    <property type="match status" value="1"/>
</dbReference>
<keyword evidence="3" id="KW-1185">Reference proteome</keyword>
<protein>
    <recommendedName>
        <fullName evidence="1">Reverse transcriptase domain-containing protein</fullName>
    </recommendedName>
</protein>
<feature type="domain" description="Reverse transcriptase" evidence="1">
    <location>
        <begin position="1"/>
        <end position="104"/>
    </location>
</feature>
<name>A0A5N4B6S3_PHOPY</name>
<dbReference type="AlphaFoldDB" id="A0A5N4B6S3"/>
<dbReference type="PROSITE" id="PS50878">
    <property type="entry name" value="RT_POL"/>
    <property type="match status" value="1"/>
</dbReference>
<evidence type="ECO:0000313" key="2">
    <source>
        <dbReference type="EMBL" id="KAB0805295.1"/>
    </source>
</evidence>
<accession>A0A5N4B6S3</accession>
<gene>
    <name evidence="2" type="ORF">PPYR_02265</name>
</gene>